<sequence length="106" mass="11906">MIRFKRGTKISGIRAELILALLVAEGVYDKYDTDLVVTSVNDGRHSYTSLHYSGSAADIRTRELPEADSIQAVAEEIRQDLSDEYDVIVESDHIHIEYQPKRGGAR</sequence>
<reference evidence="1" key="1">
    <citation type="journal article" date="2015" name="Nature">
        <title>Complex archaea that bridge the gap between prokaryotes and eukaryotes.</title>
        <authorList>
            <person name="Spang A."/>
            <person name="Saw J.H."/>
            <person name="Jorgensen S.L."/>
            <person name="Zaremba-Niedzwiedzka K."/>
            <person name="Martijn J."/>
            <person name="Lind A.E."/>
            <person name="van Eijk R."/>
            <person name="Schleper C."/>
            <person name="Guy L."/>
            <person name="Ettema T.J."/>
        </authorList>
    </citation>
    <scope>NUCLEOTIDE SEQUENCE</scope>
</reference>
<dbReference type="EMBL" id="LAZR01043945">
    <property type="protein sequence ID" value="KKL05866.1"/>
    <property type="molecule type" value="Genomic_DNA"/>
</dbReference>
<name>A0A0F9CJJ3_9ZZZZ</name>
<organism evidence="1">
    <name type="scientific">marine sediment metagenome</name>
    <dbReference type="NCBI Taxonomy" id="412755"/>
    <lineage>
        <taxon>unclassified sequences</taxon>
        <taxon>metagenomes</taxon>
        <taxon>ecological metagenomes</taxon>
    </lineage>
</organism>
<dbReference type="SUPFAM" id="SSF55166">
    <property type="entry name" value="Hedgehog/DD-peptidase"/>
    <property type="match status" value="1"/>
</dbReference>
<evidence type="ECO:0008006" key="2">
    <source>
        <dbReference type="Google" id="ProtNLM"/>
    </source>
</evidence>
<accession>A0A0F9CJJ3</accession>
<gene>
    <name evidence="1" type="ORF">LCGC14_2601760</name>
</gene>
<comment type="caution">
    <text evidence="1">The sequence shown here is derived from an EMBL/GenBank/DDBJ whole genome shotgun (WGS) entry which is preliminary data.</text>
</comment>
<evidence type="ECO:0000313" key="1">
    <source>
        <dbReference type="EMBL" id="KKL05866.1"/>
    </source>
</evidence>
<dbReference type="InterPro" id="IPR009045">
    <property type="entry name" value="Zn_M74/Hedgehog-like"/>
</dbReference>
<proteinExistence type="predicted"/>
<dbReference type="AlphaFoldDB" id="A0A0F9CJJ3"/>
<protein>
    <recommendedName>
        <fullName evidence="2">Peptidase M15A C-terminal domain-containing protein</fullName>
    </recommendedName>
</protein>